<sequence>MNEQTVTPGTATAPEVAEVTRTPEAPEVAGTPEPREVPETPETAETTETAVPPVPPAPPRRVLRAVGRWTAAVLAFGVLGTGTAFGIASLERTDVPGLATEGDGRWAYPKLSLPALPAGSPRPFSTGNPAEIHHADLRDLLLPAPAGAVPDKKLTGGWISTETFVAAYRPQNRASVAQLLKDAAPRHIAARGWTMPDGTVSRIYLVRFNSTAFATRLIDDLYVGSSAGTPLDRTEAMEFDGSWGSANDIENLSSFVFTEQAPFGAEHVRQAYTLAGDTVALIVHERPGKRETERIPFQQTVILQNQLLA</sequence>
<proteinExistence type="predicted"/>
<dbReference type="EMBL" id="CP020563">
    <property type="protein sequence ID" value="ARF74118.1"/>
    <property type="molecule type" value="Genomic_DNA"/>
</dbReference>
<evidence type="ECO:0000313" key="2">
    <source>
        <dbReference type="EMBL" id="ARF74118.1"/>
    </source>
</evidence>
<organism evidence="2 3">
    <name type="scientific">Kitasatospora albolonga</name>
    <dbReference type="NCBI Taxonomy" id="68173"/>
    <lineage>
        <taxon>Bacteria</taxon>
        <taxon>Bacillati</taxon>
        <taxon>Actinomycetota</taxon>
        <taxon>Actinomycetes</taxon>
        <taxon>Kitasatosporales</taxon>
        <taxon>Streptomycetaceae</taxon>
        <taxon>Kitasatospora</taxon>
    </lineage>
</organism>
<feature type="compositionally biased region" description="Polar residues" evidence="1">
    <location>
        <begin position="1"/>
        <end position="10"/>
    </location>
</feature>
<feature type="compositionally biased region" description="Low complexity" evidence="1">
    <location>
        <begin position="40"/>
        <end position="51"/>
    </location>
</feature>
<dbReference type="KEGG" id="kab:B7C62_19120"/>
<gene>
    <name evidence="2" type="ORF">B7C62_19120</name>
</gene>
<dbReference type="AlphaFoldDB" id="A0ABC8BWF3"/>
<feature type="region of interest" description="Disordered" evidence="1">
    <location>
        <begin position="1"/>
        <end position="57"/>
    </location>
</feature>
<reference evidence="2 3" key="1">
    <citation type="submission" date="2017-04" db="EMBL/GenBank/DDBJ databases">
        <title>The complete genome sequence of Streptomyces albolongus YIM 101047, the producer of novel bafilomycins and novel odoriferous sesquiterpenoids.</title>
        <authorList>
            <person name="Yin M."/>
            <person name="Jiang Y."/>
        </authorList>
    </citation>
    <scope>NUCLEOTIDE SEQUENCE [LARGE SCALE GENOMIC DNA]</scope>
    <source>
        <strain evidence="2 3">YIM 101047</strain>
    </source>
</reference>
<evidence type="ECO:0000313" key="3">
    <source>
        <dbReference type="Proteomes" id="UP000192251"/>
    </source>
</evidence>
<evidence type="ECO:0008006" key="4">
    <source>
        <dbReference type="Google" id="ProtNLM"/>
    </source>
</evidence>
<evidence type="ECO:0000256" key="1">
    <source>
        <dbReference type="SAM" id="MobiDB-lite"/>
    </source>
</evidence>
<protein>
    <recommendedName>
        <fullName evidence="4">Tat pathway signal sequence domain protein</fullName>
    </recommendedName>
</protein>
<keyword evidence="3" id="KW-1185">Reference proteome</keyword>
<dbReference type="RefSeq" id="WP_084748045.1">
    <property type="nucleotide sequence ID" value="NZ_CP020563.1"/>
</dbReference>
<name>A0ABC8BWF3_9ACTN</name>
<dbReference type="Proteomes" id="UP000192251">
    <property type="component" value="Chromosome"/>
</dbReference>
<accession>A0ABC8BWF3</accession>